<evidence type="ECO:0000313" key="9">
    <source>
        <dbReference type="Proteomes" id="UP000019335"/>
    </source>
</evidence>
<dbReference type="GO" id="GO:0005509">
    <property type="term" value="F:calcium ion binding"/>
    <property type="evidence" value="ECO:0007669"/>
    <property type="project" value="InterPro"/>
</dbReference>
<evidence type="ECO:0000256" key="1">
    <source>
        <dbReference type="ARBA" id="ARBA00001913"/>
    </source>
</evidence>
<dbReference type="PANTHER" id="PTHR13023">
    <property type="entry name" value="APYRASE"/>
    <property type="match status" value="1"/>
</dbReference>
<gene>
    <name evidence="8" type="ORF">Naga_102661g1</name>
</gene>
<comment type="caution">
    <text evidence="8">The sequence shown here is derived from an EMBL/GenBank/DDBJ whole genome shotgun (WGS) entry which is preliminary data.</text>
</comment>
<organism evidence="8 9">
    <name type="scientific">Nannochloropsis gaditana</name>
    <dbReference type="NCBI Taxonomy" id="72520"/>
    <lineage>
        <taxon>Eukaryota</taxon>
        <taxon>Sar</taxon>
        <taxon>Stramenopiles</taxon>
        <taxon>Ochrophyta</taxon>
        <taxon>Eustigmatophyceae</taxon>
        <taxon>Eustigmatales</taxon>
        <taxon>Monodopsidaceae</taxon>
        <taxon>Nannochloropsis</taxon>
    </lineage>
</organism>
<keyword evidence="9" id="KW-1185">Reference proteome</keyword>
<evidence type="ECO:0000313" key="8">
    <source>
        <dbReference type="EMBL" id="EWM27305.1"/>
    </source>
</evidence>
<evidence type="ECO:0000256" key="5">
    <source>
        <dbReference type="ARBA" id="ARBA00025738"/>
    </source>
</evidence>
<feature type="binding site" evidence="6">
    <location>
        <position position="72"/>
    </location>
    <ligand>
        <name>Ca(2+)</name>
        <dbReference type="ChEBI" id="CHEBI:29108"/>
    </ligand>
</feature>
<dbReference type="GO" id="GO:0004382">
    <property type="term" value="F:GDP phosphatase activity"/>
    <property type="evidence" value="ECO:0007669"/>
    <property type="project" value="TreeGrafter"/>
</dbReference>
<proteinExistence type="inferred from homology"/>
<dbReference type="InterPro" id="IPR036258">
    <property type="entry name" value="Apyrase_sf"/>
</dbReference>
<sequence>MTRSKESPRANSHLPSLPPPPPPSDGAVLNSNNLWVNVLDPTGAIERQDWKDNYEKIRKALGADDPGYVIHEAACWSPLRREWIFLPRRVSSLPYDEELDEKMGSNKLVIADESFSKVRGGENGTGSVALAPWHYSPSATPSVFSLSCFVSFHCVLSISLRYR</sequence>
<name>W7TJN9_9STRA</name>
<dbReference type="OrthoDB" id="25028at2759"/>
<dbReference type="Pfam" id="PF06079">
    <property type="entry name" value="Apyrase"/>
    <property type="match status" value="1"/>
</dbReference>
<dbReference type="Gene3D" id="2.120.10.100">
    <property type="entry name" value="Apyrase"/>
    <property type="match status" value="1"/>
</dbReference>
<dbReference type="Proteomes" id="UP000019335">
    <property type="component" value="Chromosome 7"/>
</dbReference>
<keyword evidence="4 6" id="KW-0106">Calcium</keyword>
<accession>W7TJN9</accession>
<dbReference type="GO" id="GO:0045134">
    <property type="term" value="F:UDP phosphatase activity"/>
    <property type="evidence" value="ECO:0007669"/>
    <property type="project" value="TreeGrafter"/>
</dbReference>
<dbReference type="EMBL" id="AZIL01000509">
    <property type="protein sequence ID" value="EWM27305.1"/>
    <property type="molecule type" value="Genomic_DNA"/>
</dbReference>
<dbReference type="InterPro" id="IPR009283">
    <property type="entry name" value="Apyrase"/>
</dbReference>
<comment type="cofactor">
    <cofactor evidence="1 6">
        <name>Ca(2+)</name>
        <dbReference type="ChEBI" id="CHEBI:29108"/>
    </cofactor>
</comment>
<dbReference type="AlphaFoldDB" id="W7TJN9"/>
<evidence type="ECO:0000256" key="7">
    <source>
        <dbReference type="SAM" id="MobiDB-lite"/>
    </source>
</evidence>
<evidence type="ECO:0000256" key="2">
    <source>
        <dbReference type="ARBA" id="ARBA00022723"/>
    </source>
</evidence>
<feature type="region of interest" description="Disordered" evidence="7">
    <location>
        <begin position="1"/>
        <end position="27"/>
    </location>
</feature>
<dbReference type="PANTHER" id="PTHR13023:SF3">
    <property type="entry name" value="SOLUBLE CALCIUM-ACTIVATED NUCLEOTIDASE 1"/>
    <property type="match status" value="1"/>
</dbReference>
<comment type="similarity">
    <text evidence="5">Belongs to the apyrase family.</text>
</comment>
<protein>
    <submittedName>
        <fullName evidence="8">Apyrase family protein</fullName>
    </submittedName>
</protein>
<evidence type="ECO:0000256" key="6">
    <source>
        <dbReference type="PIRSR" id="PIRSR609283-1"/>
    </source>
</evidence>
<keyword evidence="2 6" id="KW-0479">Metal-binding</keyword>
<evidence type="ECO:0000256" key="4">
    <source>
        <dbReference type="ARBA" id="ARBA00022837"/>
    </source>
</evidence>
<dbReference type="SUPFAM" id="SSF101887">
    <property type="entry name" value="Apyrase"/>
    <property type="match status" value="1"/>
</dbReference>
<dbReference type="GO" id="GO:0030166">
    <property type="term" value="P:proteoglycan biosynthetic process"/>
    <property type="evidence" value="ECO:0007669"/>
    <property type="project" value="TreeGrafter"/>
</dbReference>
<reference evidence="8 9" key="1">
    <citation type="journal article" date="2014" name="Mol. Plant">
        <title>Chromosome Scale Genome Assembly and Transcriptome Profiling of Nannochloropsis gaditana in Nitrogen Depletion.</title>
        <authorList>
            <person name="Corteggiani Carpinelli E."/>
            <person name="Telatin A."/>
            <person name="Vitulo N."/>
            <person name="Forcato C."/>
            <person name="D'Angelo M."/>
            <person name="Schiavon R."/>
            <person name="Vezzi A."/>
            <person name="Giacometti G.M."/>
            <person name="Morosinotto T."/>
            <person name="Valle G."/>
        </authorList>
    </citation>
    <scope>NUCLEOTIDE SEQUENCE [LARGE SCALE GENOMIC DNA]</scope>
    <source>
        <strain evidence="8 9">B-31</strain>
    </source>
</reference>
<evidence type="ECO:0000256" key="3">
    <source>
        <dbReference type="ARBA" id="ARBA00022801"/>
    </source>
</evidence>
<keyword evidence="3" id="KW-0378">Hydrolase</keyword>